<dbReference type="HOGENOM" id="CLU_041607_0_0_1"/>
<protein>
    <submittedName>
        <fullName evidence="1">Uncharacterized protein</fullName>
    </submittedName>
</protein>
<dbReference type="FunCoup" id="D8R0V2">
    <property type="interactions" value="2451"/>
</dbReference>
<dbReference type="OMA" id="VSISKQC"/>
<dbReference type="KEGG" id="smo:SELMODRAFT_82738"/>
<name>D8R0V2_SELML</name>
<dbReference type="Gramene" id="EFJ34149">
    <property type="protein sequence ID" value="EFJ34149"/>
    <property type="gene ID" value="SELMODRAFT_82738"/>
</dbReference>
<organism evidence="2">
    <name type="scientific">Selaginella moellendorffii</name>
    <name type="common">Spikemoss</name>
    <dbReference type="NCBI Taxonomy" id="88036"/>
    <lineage>
        <taxon>Eukaryota</taxon>
        <taxon>Viridiplantae</taxon>
        <taxon>Streptophyta</taxon>
        <taxon>Embryophyta</taxon>
        <taxon>Tracheophyta</taxon>
        <taxon>Lycopodiopsida</taxon>
        <taxon>Selaginellales</taxon>
        <taxon>Selaginellaceae</taxon>
        <taxon>Selaginella</taxon>
    </lineage>
</organism>
<keyword evidence="2" id="KW-1185">Reference proteome</keyword>
<dbReference type="InParanoid" id="D8R0V2"/>
<dbReference type="PANTHER" id="PTHR31808:SF4">
    <property type="entry name" value="LIGASE, PUTATIVE (DUF760)-RELATED"/>
    <property type="match status" value="1"/>
</dbReference>
<sequence>MVGPWEPESPIGQFLVSLLQSHPHLFLEAAEQHIQQLAADKNAAAEKSTNSSDSELVLYKRIAEVKEQERQKAVVEVIYSLVVQKFLDSRLALVPKIPSLPANQKVDSNWQSVLGDMESIHSAEVLEVVRDHLGMILGRPSPHYQEPYTLVQASKMKIGHLYAATVVFGYFLRRLDQRYQLDLSMKKALSSDKHEDEEQGKLAAEANAAVQAMQAAKSSTTRGGLGGSGVFPQLGWKPSKLKSYVMSLDPESLQRFATLRCKESLDVVERQTQALFGKPEAEIAPDGSVVLLAGDSFTISLSGLRRLVTEAVVFGSFLWDAEAHVDSHYNLVG</sequence>
<dbReference type="InterPro" id="IPR008479">
    <property type="entry name" value="DUF760"/>
</dbReference>
<dbReference type="eggNOG" id="ENOG502QQTM">
    <property type="taxonomic scope" value="Eukaryota"/>
</dbReference>
<evidence type="ECO:0000313" key="1">
    <source>
        <dbReference type="EMBL" id="EFJ34149.1"/>
    </source>
</evidence>
<dbReference type="PANTHER" id="PTHR31808">
    <property type="entry name" value="EXPRESSED PROTEIN"/>
    <property type="match status" value="1"/>
</dbReference>
<dbReference type="AlphaFoldDB" id="D8R0V2"/>
<reference evidence="1 2" key="1">
    <citation type="journal article" date="2011" name="Science">
        <title>The Selaginella genome identifies genetic changes associated with the evolution of vascular plants.</title>
        <authorList>
            <person name="Banks J.A."/>
            <person name="Nishiyama T."/>
            <person name="Hasebe M."/>
            <person name="Bowman J.L."/>
            <person name="Gribskov M."/>
            <person name="dePamphilis C."/>
            <person name="Albert V.A."/>
            <person name="Aono N."/>
            <person name="Aoyama T."/>
            <person name="Ambrose B.A."/>
            <person name="Ashton N.W."/>
            <person name="Axtell M.J."/>
            <person name="Barker E."/>
            <person name="Barker M.S."/>
            <person name="Bennetzen J.L."/>
            <person name="Bonawitz N.D."/>
            <person name="Chapple C."/>
            <person name="Cheng C."/>
            <person name="Correa L.G."/>
            <person name="Dacre M."/>
            <person name="DeBarry J."/>
            <person name="Dreyer I."/>
            <person name="Elias M."/>
            <person name="Engstrom E.M."/>
            <person name="Estelle M."/>
            <person name="Feng L."/>
            <person name="Finet C."/>
            <person name="Floyd S.K."/>
            <person name="Frommer W.B."/>
            <person name="Fujita T."/>
            <person name="Gramzow L."/>
            <person name="Gutensohn M."/>
            <person name="Harholt J."/>
            <person name="Hattori M."/>
            <person name="Heyl A."/>
            <person name="Hirai T."/>
            <person name="Hiwatashi Y."/>
            <person name="Ishikawa M."/>
            <person name="Iwata M."/>
            <person name="Karol K.G."/>
            <person name="Koehler B."/>
            <person name="Kolukisaoglu U."/>
            <person name="Kubo M."/>
            <person name="Kurata T."/>
            <person name="Lalonde S."/>
            <person name="Li K."/>
            <person name="Li Y."/>
            <person name="Litt A."/>
            <person name="Lyons E."/>
            <person name="Manning G."/>
            <person name="Maruyama T."/>
            <person name="Michael T.P."/>
            <person name="Mikami K."/>
            <person name="Miyazaki S."/>
            <person name="Morinaga S."/>
            <person name="Murata T."/>
            <person name="Mueller-Roeber B."/>
            <person name="Nelson D.R."/>
            <person name="Obara M."/>
            <person name="Oguri Y."/>
            <person name="Olmstead R.G."/>
            <person name="Onodera N."/>
            <person name="Petersen B.L."/>
            <person name="Pils B."/>
            <person name="Prigge M."/>
            <person name="Rensing S.A."/>
            <person name="Riano-Pachon D.M."/>
            <person name="Roberts A.W."/>
            <person name="Sato Y."/>
            <person name="Scheller H.V."/>
            <person name="Schulz B."/>
            <person name="Schulz C."/>
            <person name="Shakirov E.V."/>
            <person name="Shibagaki N."/>
            <person name="Shinohara N."/>
            <person name="Shippen D.E."/>
            <person name="Soerensen I."/>
            <person name="Sotooka R."/>
            <person name="Sugimoto N."/>
            <person name="Sugita M."/>
            <person name="Sumikawa N."/>
            <person name="Tanurdzic M."/>
            <person name="Theissen G."/>
            <person name="Ulvskov P."/>
            <person name="Wakazuki S."/>
            <person name="Weng J.K."/>
            <person name="Willats W.W."/>
            <person name="Wipf D."/>
            <person name="Wolf P.G."/>
            <person name="Yang L."/>
            <person name="Zimmer A.D."/>
            <person name="Zhu Q."/>
            <person name="Mitros T."/>
            <person name="Hellsten U."/>
            <person name="Loque D."/>
            <person name="Otillar R."/>
            <person name="Salamov A."/>
            <person name="Schmutz J."/>
            <person name="Shapiro H."/>
            <person name="Lindquist E."/>
            <person name="Lucas S."/>
            <person name="Rokhsar D."/>
            <person name="Grigoriev I.V."/>
        </authorList>
    </citation>
    <scope>NUCLEOTIDE SEQUENCE [LARGE SCALE GENOMIC DNA]</scope>
</reference>
<dbReference type="Pfam" id="PF05542">
    <property type="entry name" value="DUF760"/>
    <property type="match status" value="1"/>
</dbReference>
<proteinExistence type="predicted"/>
<evidence type="ECO:0000313" key="2">
    <source>
        <dbReference type="Proteomes" id="UP000001514"/>
    </source>
</evidence>
<dbReference type="STRING" id="88036.D8R0V2"/>
<accession>D8R0V2</accession>
<gene>
    <name evidence="1" type="ORF">SELMODRAFT_82738</name>
</gene>
<dbReference type="InterPro" id="IPR038925">
    <property type="entry name" value="At3g17800-like"/>
</dbReference>
<dbReference type="EMBL" id="GL377570">
    <property type="protein sequence ID" value="EFJ34149.1"/>
    <property type="molecule type" value="Genomic_DNA"/>
</dbReference>
<dbReference type="Proteomes" id="UP000001514">
    <property type="component" value="Unassembled WGS sequence"/>
</dbReference>